<keyword evidence="8" id="KW-1185">Reference proteome</keyword>
<dbReference type="SUPFAM" id="SSF50978">
    <property type="entry name" value="WD40 repeat-like"/>
    <property type="match status" value="2"/>
</dbReference>
<sequence length="915" mass="101511">MAEPVNTTPRSKQPDKAAGGGGGGVDDELNLDQLKMLKEVFEEADDDGSGELDINEFIEKLGPHLGGNLSRDQITQLFMKIDADAGGTVDWEEFTNYMFLERAQEASGTTNENWRLFPQDFKDRNDPGVSHRGQVDQVFYCEVIDKYVTISRDGSFRLWNGVDLKHFRTVTLGSAWITSGIYMPGARKLVFTSADRSISYYEANRGSYELSGRVYASGTMGVPQSLTLVTNESGEQLVYGDSKGEVNMLLCGTREWPARDLISTDEHQDYLTVHKEHNDWISQVEWVPDIGLVSSSIDSSIKIYDFVREKVINTCNHHQKAVYGFVWCSAYSLFASCGVERDVILWQGNTCRRIGELSGHTASVTHVALDSHLNHVFTLSLDKVIKVWDLRTHRCLQTITQDDWKKTEDTESKPHSLMYDSFHRRVITAVNKPHAWIHKLVAQDRTGHMEPVRGCLYNSTFHVIVTADEGGAVCVWNINNGQREGRFLRAHGDAKLSAICFDKNERRLLTAGSDGTVFMWNFNNGSRLKEFAHGEEKEELTAVLYAADEKRESDAVYAAGWNCKVFVWLEEDNDKVEDYRTFEGHREDITHMAAFPEKQLLATGDYEGRITVWNLFSGEKRMSLFHRAERYETSVERLMWLRPHPCQKDSPLKPDLSACSGLSHRSIRRSNTGAIHAAGAAVAGAASVNGSLKSGSEHEGSTGSDSRGPMLLLSSGGDGMIRVWHIAGTGRLMCTLPGAQGKLEQHGHWRAADQAILALDMVSPHGLIIAGCRDHNVTLWTLDGAVVGILGSLCPERMQMIKNLGALWCTALQDLGSLLAQRAEGEAGMTATGEWSNGNGTSVYESGGDGILSAEDLDTDSMKLASALLAEKRQRQKEQFLTKPMGLHSHLRLHDLKSVPTSTNAKELLSKGFGS</sequence>
<dbReference type="Gene3D" id="2.130.10.10">
    <property type="entry name" value="YVTN repeat-like/Quinoprotein amine dehydrogenase"/>
    <property type="match status" value="4"/>
</dbReference>
<feature type="repeat" description="WD" evidence="4">
    <location>
        <begin position="357"/>
        <end position="398"/>
    </location>
</feature>
<dbReference type="InterPro" id="IPR011047">
    <property type="entry name" value="Quinoprotein_ADH-like_sf"/>
</dbReference>
<dbReference type="InterPro" id="IPR019775">
    <property type="entry name" value="WD40_repeat_CS"/>
</dbReference>
<evidence type="ECO:0000256" key="2">
    <source>
        <dbReference type="ARBA" id="ARBA00022737"/>
    </source>
</evidence>
<dbReference type="SMART" id="SM00054">
    <property type="entry name" value="EFh"/>
    <property type="match status" value="2"/>
</dbReference>
<feature type="repeat" description="WD" evidence="4">
    <location>
        <begin position="274"/>
        <end position="314"/>
    </location>
</feature>
<dbReference type="Pfam" id="PF00400">
    <property type="entry name" value="WD40"/>
    <property type="match status" value="3"/>
</dbReference>
<dbReference type="InterPro" id="IPR018247">
    <property type="entry name" value="EF_Hand_1_Ca_BS"/>
</dbReference>
<dbReference type="SUPFAM" id="SSF50998">
    <property type="entry name" value="Quinoprotein alcohol dehydrogenase-like"/>
    <property type="match status" value="1"/>
</dbReference>
<dbReference type="PROSITE" id="PS50294">
    <property type="entry name" value="WD_REPEATS_REGION"/>
    <property type="match status" value="2"/>
</dbReference>
<dbReference type="InterPro" id="IPR002048">
    <property type="entry name" value="EF_hand_dom"/>
</dbReference>
<feature type="compositionally biased region" description="Polar residues" evidence="5">
    <location>
        <begin position="1"/>
        <end position="11"/>
    </location>
</feature>
<evidence type="ECO:0000259" key="6">
    <source>
        <dbReference type="PROSITE" id="PS50222"/>
    </source>
</evidence>
<dbReference type="InterPro" id="IPR059141">
    <property type="entry name" value="Beta-prop_Nup120_160"/>
</dbReference>
<dbReference type="Proteomes" id="UP000815325">
    <property type="component" value="Unassembled WGS sequence"/>
</dbReference>
<dbReference type="PROSITE" id="PS50222">
    <property type="entry name" value="EF_HAND_2"/>
    <property type="match status" value="2"/>
</dbReference>
<comment type="caution">
    <text evidence="7">The sequence shown here is derived from an EMBL/GenBank/DDBJ whole genome shotgun (WGS) entry which is preliminary data.</text>
</comment>
<evidence type="ECO:0000313" key="8">
    <source>
        <dbReference type="Proteomes" id="UP000815325"/>
    </source>
</evidence>
<dbReference type="Pfam" id="PF13499">
    <property type="entry name" value="EF-hand_7"/>
    <property type="match status" value="1"/>
</dbReference>
<dbReference type="Gene3D" id="1.10.238.10">
    <property type="entry name" value="EF-hand"/>
    <property type="match status" value="1"/>
</dbReference>
<proteinExistence type="predicted"/>
<dbReference type="EMBL" id="MU069690">
    <property type="protein sequence ID" value="KAF5835754.1"/>
    <property type="molecule type" value="Genomic_DNA"/>
</dbReference>
<name>A0ABQ7GMB6_DUNSA</name>
<reference evidence="7" key="1">
    <citation type="submission" date="2017-08" db="EMBL/GenBank/DDBJ databases">
        <authorList>
            <person name="Polle J.E."/>
            <person name="Barry K."/>
            <person name="Cushman J."/>
            <person name="Schmutz J."/>
            <person name="Tran D."/>
            <person name="Hathwaick L.T."/>
            <person name="Yim W.C."/>
            <person name="Jenkins J."/>
            <person name="Mckie-Krisberg Z.M."/>
            <person name="Prochnik S."/>
            <person name="Lindquist E."/>
            <person name="Dockter R.B."/>
            <person name="Adam C."/>
            <person name="Molina H."/>
            <person name="Bunkerborg J."/>
            <person name="Jin E."/>
            <person name="Buchheim M."/>
            <person name="Magnuson J."/>
        </authorList>
    </citation>
    <scope>NUCLEOTIDE SEQUENCE</scope>
    <source>
        <strain evidence="7">CCAP 19/18</strain>
    </source>
</reference>
<accession>A0ABQ7GMB6</accession>
<feature type="repeat" description="WD" evidence="4">
    <location>
        <begin position="582"/>
        <end position="623"/>
    </location>
</feature>
<dbReference type="SMART" id="SM00320">
    <property type="entry name" value="WD40"/>
    <property type="match status" value="10"/>
</dbReference>
<dbReference type="InterPro" id="IPR036322">
    <property type="entry name" value="WD40_repeat_dom_sf"/>
</dbReference>
<feature type="domain" description="EF-hand" evidence="6">
    <location>
        <begin position="32"/>
        <end position="67"/>
    </location>
</feature>
<gene>
    <name evidence="7" type="ORF">DUNSADRAFT_6935</name>
</gene>
<dbReference type="InterPro" id="IPR001680">
    <property type="entry name" value="WD40_rpt"/>
</dbReference>
<evidence type="ECO:0000256" key="1">
    <source>
        <dbReference type="ARBA" id="ARBA00022574"/>
    </source>
</evidence>
<keyword evidence="1 4" id="KW-0853">WD repeat</keyword>
<evidence type="ECO:0000256" key="4">
    <source>
        <dbReference type="PROSITE-ProRule" id="PRU00221"/>
    </source>
</evidence>
<feature type="region of interest" description="Disordered" evidence="5">
    <location>
        <begin position="690"/>
        <end position="709"/>
    </location>
</feature>
<dbReference type="Pfam" id="PF11715">
    <property type="entry name" value="Beta-prop_Nup120_160"/>
    <property type="match status" value="1"/>
</dbReference>
<keyword evidence="2" id="KW-0677">Repeat</keyword>
<dbReference type="PANTHER" id="PTHR44324:SF4">
    <property type="entry name" value="WD40 REPEAT DOMAIN 95"/>
    <property type="match status" value="1"/>
</dbReference>
<dbReference type="PROSITE" id="PS00678">
    <property type="entry name" value="WD_REPEATS_1"/>
    <property type="match status" value="2"/>
</dbReference>
<organism evidence="7 8">
    <name type="scientific">Dunaliella salina</name>
    <name type="common">Green alga</name>
    <name type="synonym">Protococcus salinus</name>
    <dbReference type="NCBI Taxonomy" id="3046"/>
    <lineage>
        <taxon>Eukaryota</taxon>
        <taxon>Viridiplantae</taxon>
        <taxon>Chlorophyta</taxon>
        <taxon>core chlorophytes</taxon>
        <taxon>Chlorophyceae</taxon>
        <taxon>CS clade</taxon>
        <taxon>Chlamydomonadales</taxon>
        <taxon>Dunaliellaceae</taxon>
        <taxon>Dunaliella</taxon>
    </lineage>
</organism>
<evidence type="ECO:0000313" key="7">
    <source>
        <dbReference type="EMBL" id="KAF5835754.1"/>
    </source>
</evidence>
<evidence type="ECO:0000256" key="5">
    <source>
        <dbReference type="SAM" id="MobiDB-lite"/>
    </source>
</evidence>
<keyword evidence="3" id="KW-0106">Calcium</keyword>
<dbReference type="PANTHER" id="PTHR44324">
    <property type="entry name" value="WD40 REPEAT DOMAIN 95"/>
    <property type="match status" value="1"/>
</dbReference>
<feature type="region of interest" description="Disordered" evidence="5">
    <location>
        <begin position="1"/>
        <end position="29"/>
    </location>
</feature>
<dbReference type="PROSITE" id="PS00018">
    <property type="entry name" value="EF_HAND_1"/>
    <property type="match status" value="2"/>
</dbReference>
<dbReference type="InterPro" id="IPR051242">
    <property type="entry name" value="WD-EF-hand_domain"/>
</dbReference>
<feature type="repeat" description="WD" evidence="4">
    <location>
        <begin position="496"/>
        <end position="530"/>
    </location>
</feature>
<evidence type="ECO:0000256" key="3">
    <source>
        <dbReference type="ARBA" id="ARBA00022837"/>
    </source>
</evidence>
<feature type="domain" description="EF-hand" evidence="6">
    <location>
        <begin position="69"/>
        <end position="104"/>
    </location>
</feature>
<dbReference type="InterPro" id="IPR015943">
    <property type="entry name" value="WD40/YVTN_repeat-like_dom_sf"/>
</dbReference>
<dbReference type="SUPFAM" id="SSF47473">
    <property type="entry name" value="EF-hand"/>
    <property type="match status" value="1"/>
</dbReference>
<protein>
    <submittedName>
        <fullName evidence="7">WD40-repeat-containing domain protein</fullName>
    </submittedName>
</protein>
<dbReference type="InterPro" id="IPR011992">
    <property type="entry name" value="EF-hand-dom_pair"/>
</dbReference>
<feature type="repeat" description="WD" evidence="4">
    <location>
        <begin position="445"/>
        <end position="486"/>
    </location>
</feature>
<dbReference type="PROSITE" id="PS50082">
    <property type="entry name" value="WD_REPEATS_2"/>
    <property type="match status" value="5"/>
</dbReference>
<dbReference type="CDD" id="cd00051">
    <property type="entry name" value="EFh"/>
    <property type="match status" value="1"/>
</dbReference>